<comment type="caution">
    <text evidence="1">The sequence shown here is derived from an EMBL/GenBank/DDBJ whole genome shotgun (WGS) entry which is preliminary data.</text>
</comment>
<dbReference type="Proteomes" id="UP001230649">
    <property type="component" value="Unassembled WGS sequence"/>
</dbReference>
<organism evidence="1 2">
    <name type="scientific">Naganishia adeliensis</name>
    <dbReference type="NCBI Taxonomy" id="92952"/>
    <lineage>
        <taxon>Eukaryota</taxon>
        <taxon>Fungi</taxon>
        <taxon>Dikarya</taxon>
        <taxon>Basidiomycota</taxon>
        <taxon>Agaricomycotina</taxon>
        <taxon>Tremellomycetes</taxon>
        <taxon>Filobasidiales</taxon>
        <taxon>Filobasidiaceae</taxon>
        <taxon>Naganishia</taxon>
    </lineage>
</organism>
<reference evidence="1" key="1">
    <citation type="submission" date="2023-04" db="EMBL/GenBank/DDBJ databases">
        <title>Draft Genome sequencing of Naganishia species isolated from polar environments using Oxford Nanopore Technology.</title>
        <authorList>
            <person name="Leo P."/>
            <person name="Venkateswaran K."/>
        </authorList>
    </citation>
    <scope>NUCLEOTIDE SEQUENCE</scope>
    <source>
        <strain evidence="1">MNA-CCFEE 5262</strain>
    </source>
</reference>
<keyword evidence="2" id="KW-1185">Reference proteome</keyword>
<protein>
    <submittedName>
        <fullName evidence="1">Uncharacterized protein</fullName>
    </submittedName>
</protein>
<name>A0ACC2WSF2_9TREE</name>
<evidence type="ECO:0000313" key="1">
    <source>
        <dbReference type="EMBL" id="KAJ9113741.1"/>
    </source>
</evidence>
<gene>
    <name evidence="1" type="ORF">QFC20_001766</name>
</gene>
<sequence length="711" mass="75504">MNRLTSAFSGVVSGTSIGTSSDKADSISIHSSRHGNTPHAHDYAVHNRRTDIASAASDSVAPSPTEANFPLDSFGTQIRKVHDGHQGDGSSGLEYIYDDPRRPYFSHNASPSRTSWHFPGTSMSSGSHHESTNSTSTDARKSGTAAHCNLAAGSSGITSSSSFSKTGSTGSSAPSSSYEDADHALPFANGVHAKNSSSFASSAAVHSDSDSGKHSLPANRPYAGPDRYVKTILTYATNTPANRKGNRGGGGSGSAGISQSDRPLSFKSMAKGPEGSNRVALAANDALRIVAITSPPPPSISSKPTSSSPLAQEERSYNSDFTPTGLPRTIAHGPGGARIEEVVNLWKGVPTGSVARVVNHVDWGVGAMSNKILTACSNGNFMVFDAERNRFEREVSAGHSRAMLCLQLSKTPAQGHRLLTAGADGYAKLWDLRQGKNPALMSVRHPSPIVSLAFGPPGIENASAANSYILGLENGSIFRYEWRMASRSVGRITAAHGSKAVMALEWKESGIGDKEAAGGLGIGSGGWLASGGLDRTVKIWDMTAVEMPTHPYHTIHTPHPVRRLAWRPGHDTEIAVVSIPATAASAAVNTPVQEAKALDDDSVPEQMDESRLEVWDVRRGHVAKYILGKASRFGETGAVTDMIWPDGDAVQTCYSNGAVVQHDIRSHFRPLDYIPRQAIAWSPQGEATVALDRWVVGEIPFDDMYVTKYHH</sequence>
<accession>A0ACC2WSF2</accession>
<evidence type="ECO:0000313" key="2">
    <source>
        <dbReference type="Proteomes" id="UP001230649"/>
    </source>
</evidence>
<proteinExistence type="predicted"/>
<dbReference type="EMBL" id="JASBWS010000011">
    <property type="protein sequence ID" value="KAJ9113741.1"/>
    <property type="molecule type" value="Genomic_DNA"/>
</dbReference>